<dbReference type="EMBL" id="JBAWSY010000003">
    <property type="protein sequence ID" value="MEI4769325.1"/>
    <property type="molecule type" value="Genomic_DNA"/>
</dbReference>
<evidence type="ECO:0000256" key="1">
    <source>
        <dbReference type="SAM" id="Phobius"/>
    </source>
</evidence>
<protein>
    <recommendedName>
        <fullName evidence="4">DUF3169 family protein</fullName>
    </recommendedName>
</protein>
<accession>A0ABU8F2Y8</accession>
<feature type="transmembrane region" description="Helical" evidence="1">
    <location>
        <begin position="12"/>
        <end position="32"/>
    </location>
</feature>
<gene>
    <name evidence="2" type="ORF">WAX74_06655</name>
</gene>
<dbReference type="RefSeq" id="WP_336496881.1">
    <property type="nucleotide sequence ID" value="NZ_JBAWSY010000003.1"/>
</dbReference>
<reference evidence="2 3" key="1">
    <citation type="submission" date="2024-01" db="EMBL/GenBank/DDBJ databases">
        <title>Seven novel Bacillus-like species.</title>
        <authorList>
            <person name="Liu G."/>
        </authorList>
    </citation>
    <scope>NUCLEOTIDE SEQUENCE [LARGE SCALE GENOMIC DNA]</scope>
    <source>
        <strain evidence="2 3">FJAT-51614</strain>
    </source>
</reference>
<evidence type="ECO:0000313" key="2">
    <source>
        <dbReference type="EMBL" id="MEI4769325.1"/>
    </source>
</evidence>
<dbReference type="Proteomes" id="UP001364890">
    <property type="component" value="Unassembled WGS sequence"/>
</dbReference>
<name>A0ABU8F2Y8_9BACI</name>
<proteinExistence type="predicted"/>
<keyword evidence="1" id="KW-0812">Transmembrane</keyword>
<evidence type="ECO:0008006" key="4">
    <source>
        <dbReference type="Google" id="ProtNLM"/>
    </source>
</evidence>
<keyword evidence="1" id="KW-1133">Transmembrane helix</keyword>
<keyword evidence="1" id="KW-0472">Membrane</keyword>
<feature type="transmembrane region" description="Helical" evidence="1">
    <location>
        <begin position="137"/>
        <end position="157"/>
    </location>
</feature>
<comment type="caution">
    <text evidence="2">The sequence shown here is derived from an EMBL/GenBank/DDBJ whole genome shotgun (WGS) entry which is preliminary data.</text>
</comment>
<feature type="transmembrane region" description="Helical" evidence="1">
    <location>
        <begin position="52"/>
        <end position="74"/>
    </location>
</feature>
<sequence length="167" mass="19379">MKKDFRVQYPLWQMGFALLFLLFAIVITGTITNFANSNSSFIYSVELGALEGFIMFLLIPVYIVMVIIFGAKISKYNKNNPRNKITIWSSKPPEYMEDDEAWQMITNKATQKVYTFFSWSLPLSAVILIFLPTSKLLIILNLVVLSITQYLIFYVNIRKHTLEEEEV</sequence>
<feature type="transmembrane region" description="Helical" evidence="1">
    <location>
        <begin position="113"/>
        <end position="131"/>
    </location>
</feature>
<evidence type="ECO:0000313" key="3">
    <source>
        <dbReference type="Proteomes" id="UP001364890"/>
    </source>
</evidence>
<organism evidence="2 3">
    <name type="scientific">Psychrobacillus mangrovi</name>
    <dbReference type="NCBI Taxonomy" id="3117745"/>
    <lineage>
        <taxon>Bacteria</taxon>
        <taxon>Bacillati</taxon>
        <taxon>Bacillota</taxon>
        <taxon>Bacilli</taxon>
        <taxon>Bacillales</taxon>
        <taxon>Bacillaceae</taxon>
        <taxon>Psychrobacillus</taxon>
    </lineage>
</organism>
<keyword evidence="3" id="KW-1185">Reference proteome</keyword>